<dbReference type="Gene3D" id="3.30.70.1070">
    <property type="entry name" value="Sporulation related repeat"/>
    <property type="match status" value="1"/>
</dbReference>
<dbReference type="PANTHER" id="PTHR38687">
    <property type="entry name" value="CELL DIVISION PROTEIN DEDD-RELATED"/>
    <property type="match status" value="1"/>
</dbReference>
<dbReference type="InterPro" id="IPR052521">
    <property type="entry name" value="Cell_div_SPOR-domain"/>
</dbReference>
<dbReference type="InterPro" id="IPR007730">
    <property type="entry name" value="SPOR-like_dom"/>
</dbReference>
<dbReference type="InterPro" id="IPR036680">
    <property type="entry name" value="SPOR-like_sf"/>
</dbReference>
<dbReference type="EMBL" id="CAKLPX010000002">
    <property type="protein sequence ID" value="CAH0991847.1"/>
    <property type="molecule type" value="Genomic_DNA"/>
</dbReference>
<organism evidence="3 4">
    <name type="scientific">Sinobacterium norvegicum</name>
    <dbReference type="NCBI Taxonomy" id="1641715"/>
    <lineage>
        <taxon>Bacteria</taxon>
        <taxon>Pseudomonadati</taxon>
        <taxon>Pseudomonadota</taxon>
        <taxon>Gammaproteobacteria</taxon>
        <taxon>Cellvibrionales</taxon>
        <taxon>Spongiibacteraceae</taxon>
        <taxon>Sinobacterium</taxon>
    </lineage>
</organism>
<keyword evidence="3" id="KW-0131">Cell cycle</keyword>
<protein>
    <submittedName>
        <fullName evidence="3">Cell division protein FtsN</fullName>
    </submittedName>
</protein>
<comment type="caution">
    <text evidence="3">The sequence shown here is derived from an EMBL/GenBank/DDBJ whole genome shotgun (WGS) entry which is preliminary data.</text>
</comment>
<dbReference type="Pfam" id="PF05036">
    <property type="entry name" value="SPOR"/>
    <property type="match status" value="1"/>
</dbReference>
<dbReference type="Proteomes" id="UP000838100">
    <property type="component" value="Unassembled WGS sequence"/>
</dbReference>
<dbReference type="PROSITE" id="PS51724">
    <property type="entry name" value="SPOR"/>
    <property type="match status" value="1"/>
</dbReference>
<sequence length="201" mass="21873">MGKDFAKKKPAAAKKKRPVNKKKPAKKSSSVPGWVWLFTGLVAGGFIAFLAYLASGAGGGPAEAKKTPQASEGKKIPVSNQSQPAEKSSQTDYEFYRILRDSEVTVEVDPLQRESIKKSSVKYDYFIQAGSFRSQSDADSHRANLIIQGMQATIDGPEKGKKGWYRVIVGPFGQNAGNLSSTRAKLVDQGFDTMVIKRKKG</sequence>
<evidence type="ECO:0000256" key="1">
    <source>
        <dbReference type="SAM" id="MobiDB-lite"/>
    </source>
</evidence>
<evidence type="ECO:0000313" key="3">
    <source>
        <dbReference type="EMBL" id="CAH0991847.1"/>
    </source>
</evidence>
<feature type="region of interest" description="Disordered" evidence="1">
    <location>
        <begin position="1"/>
        <end position="30"/>
    </location>
</feature>
<reference evidence="3" key="1">
    <citation type="submission" date="2021-12" db="EMBL/GenBank/DDBJ databases">
        <authorList>
            <person name="Rodrigo-Torres L."/>
            <person name="Arahal R. D."/>
            <person name="Lucena T."/>
        </authorList>
    </citation>
    <scope>NUCLEOTIDE SEQUENCE</scope>
    <source>
        <strain evidence="3">CECT 8267</strain>
    </source>
</reference>
<evidence type="ECO:0000313" key="4">
    <source>
        <dbReference type="Proteomes" id="UP000838100"/>
    </source>
</evidence>
<feature type="compositionally biased region" description="Polar residues" evidence="1">
    <location>
        <begin position="78"/>
        <end position="90"/>
    </location>
</feature>
<feature type="domain" description="SPOR" evidence="2">
    <location>
        <begin position="119"/>
        <end position="198"/>
    </location>
</feature>
<dbReference type="RefSeq" id="WP_237444549.1">
    <property type="nucleotide sequence ID" value="NZ_CAKLPX010000002.1"/>
</dbReference>
<feature type="region of interest" description="Disordered" evidence="1">
    <location>
        <begin position="61"/>
        <end position="90"/>
    </location>
</feature>
<feature type="compositionally biased region" description="Basic residues" evidence="1">
    <location>
        <begin position="8"/>
        <end position="26"/>
    </location>
</feature>
<dbReference type="GO" id="GO:0051301">
    <property type="term" value="P:cell division"/>
    <property type="evidence" value="ECO:0007669"/>
    <property type="project" value="UniProtKB-KW"/>
</dbReference>
<accession>A0ABM9AF69</accession>
<evidence type="ECO:0000259" key="2">
    <source>
        <dbReference type="PROSITE" id="PS51724"/>
    </source>
</evidence>
<keyword evidence="3" id="KW-0132">Cell division</keyword>
<keyword evidence="4" id="KW-1185">Reference proteome</keyword>
<proteinExistence type="predicted"/>
<dbReference type="SUPFAM" id="SSF110997">
    <property type="entry name" value="Sporulation related repeat"/>
    <property type="match status" value="1"/>
</dbReference>
<gene>
    <name evidence="3" type="primary">ftsN</name>
    <name evidence="3" type="ORF">SIN8267_01962</name>
</gene>
<name>A0ABM9AF69_9GAMM</name>